<accession>A0A409W4G4</accession>
<organism evidence="1 2">
    <name type="scientific">Gymnopilus dilepis</name>
    <dbReference type="NCBI Taxonomy" id="231916"/>
    <lineage>
        <taxon>Eukaryota</taxon>
        <taxon>Fungi</taxon>
        <taxon>Dikarya</taxon>
        <taxon>Basidiomycota</taxon>
        <taxon>Agaricomycotina</taxon>
        <taxon>Agaricomycetes</taxon>
        <taxon>Agaricomycetidae</taxon>
        <taxon>Agaricales</taxon>
        <taxon>Agaricineae</taxon>
        <taxon>Hymenogastraceae</taxon>
        <taxon>Gymnopilus</taxon>
    </lineage>
</organism>
<gene>
    <name evidence="1" type="ORF">CVT26_015450</name>
</gene>
<reference evidence="1 2" key="1">
    <citation type="journal article" date="2018" name="Evol. Lett.">
        <title>Horizontal gene cluster transfer increased hallucinogenic mushroom diversity.</title>
        <authorList>
            <person name="Reynolds H.T."/>
            <person name="Vijayakumar V."/>
            <person name="Gluck-Thaler E."/>
            <person name="Korotkin H.B."/>
            <person name="Matheny P.B."/>
            <person name="Slot J.C."/>
        </authorList>
    </citation>
    <scope>NUCLEOTIDE SEQUENCE [LARGE SCALE GENOMIC DNA]</scope>
    <source>
        <strain evidence="1 2">SRW20</strain>
    </source>
</reference>
<comment type="caution">
    <text evidence="1">The sequence shown here is derived from an EMBL/GenBank/DDBJ whole genome shotgun (WGS) entry which is preliminary data.</text>
</comment>
<protein>
    <submittedName>
        <fullName evidence="1">Uncharacterized protein</fullName>
    </submittedName>
</protein>
<keyword evidence="2" id="KW-1185">Reference proteome</keyword>
<sequence>MSRRHHSRWACALFKAMEGRVGRGKGVERLEIVKNCVQGVLAVICLSSQPSRAAPAGSSRSGGRAELDLDWLEGLCTAHTTSLALNHNAGRGGLFDDAAVPNTTLERPSLLHP</sequence>
<dbReference type="Proteomes" id="UP000284706">
    <property type="component" value="Unassembled WGS sequence"/>
</dbReference>
<dbReference type="InParanoid" id="A0A409W4G4"/>
<evidence type="ECO:0000313" key="2">
    <source>
        <dbReference type="Proteomes" id="UP000284706"/>
    </source>
</evidence>
<evidence type="ECO:0000313" key="1">
    <source>
        <dbReference type="EMBL" id="PPQ73358.1"/>
    </source>
</evidence>
<dbReference type="EMBL" id="NHYE01005409">
    <property type="protein sequence ID" value="PPQ73358.1"/>
    <property type="molecule type" value="Genomic_DNA"/>
</dbReference>
<dbReference type="AlphaFoldDB" id="A0A409W4G4"/>
<name>A0A409W4G4_9AGAR</name>
<proteinExistence type="predicted"/>